<keyword evidence="6" id="KW-1185">Reference proteome</keyword>
<dbReference type="EMBL" id="QGTJ01000006">
    <property type="protein sequence ID" value="PWV61034.1"/>
    <property type="molecule type" value="Genomic_DNA"/>
</dbReference>
<feature type="domain" description="VWFA" evidence="4">
    <location>
        <begin position="43"/>
        <end position="328"/>
    </location>
</feature>
<feature type="signal peptide" evidence="3">
    <location>
        <begin position="1"/>
        <end position="25"/>
    </location>
</feature>
<feature type="chain" id="PRO_5016282575" evidence="3">
    <location>
        <begin position="26"/>
        <end position="1040"/>
    </location>
</feature>
<dbReference type="PROSITE" id="PS50234">
    <property type="entry name" value="VWFA"/>
    <property type="match status" value="1"/>
</dbReference>
<keyword evidence="3" id="KW-0732">Signal</keyword>
<evidence type="ECO:0000259" key="4">
    <source>
        <dbReference type="PROSITE" id="PS50234"/>
    </source>
</evidence>
<evidence type="ECO:0000256" key="3">
    <source>
        <dbReference type="SAM" id="SignalP"/>
    </source>
</evidence>
<name>A0A317MTS0_9GAMM</name>
<dbReference type="GO" id="GO:0046872">
    <property type="term" value="F:metal ion binding"/>
    <property type="evidence" value="ECO:0007669"/>
    <property type="project" value="UniProtKB-KW"/>
</dbReference>
<reference evidence="5 6" key="1">
    <citation type="submission" date="2018-05" db="EMBL/GenBank/DDBJ databases">
        <title>Genomic Encyclopedia of Type Strains, Phase IV (KMG-IV): sequencing the most valuable type-strain genomes for metagenomic binning, comparative biology and taxonomic classification.</title>
        <authorList>
            <person name="Goeker M."/>
        </authorList>
    </citation>
    <scope>NUCLEOTIDE SEQUENCE [LARGE SCALE GENOMIC DNA]</scope>
    <source>
        <strain evidence="5 6">DSM 23606</strain>
    </source>
</reference>
<gene>
    <name evidence="5" type="ORF">C7443_10648</name>
</gene>
<dbReference type="InterPro" id="IPR002035">
    <property type="entry name" value="VWF_A"/>
</dbReference>
<evidence type="ECO:0000256" key="1">
    <source>
        <dbReference type="ARBA" id="ARBA00022723"/>
    </source>
</evidence>
<comment type="caution">
    <text evidence="5">The sequence shown here is derived from an EMBL/GenBank/DDBJ whole genome shotgun (WGS) entry which is preliminary data.</text>
</comment>
<dbReference type="Pfam" id="PF05567">
    <property type="entry name" value="T4P_PilY1"/>
    <property type="match status" value="1"/>
</dbReference>
<evidence type="ECO:0000256" key="2">
    <source>
        <dbReference type="ARBA" id="ARBA00022837"/>
    </source>
</evidence>
<organism evidence="5 6">
    <name type="scientific">Plasticicumulans acidivorans</name>
    <dbReference type="NCBI Taxonomy" id="886464"/>
    <lineage>
        <taxon>Bacteria</taxon>
        <taxon>Pseudomonadati</taxon>
        <taxon>Pseudomonadota</taxon>
        <taxon>Gammaproteobacteria</taxon>
        <taxon>Candidatus Competibacteraceae</taxon>
        <taxon>Plasticicumulans</taxon>
    </lineage>
</organism>
<dbReference type="OrthoDB" id="7156875at2"/>
<keyword evidence="2" id="KW-0106">Calcium</keyword>
<dbReference type="AlphaFoldDB" id="A0A317MTS0"/>
<dbReference type="Proteomes" id="UP000246569">
    <property type="component" value="Unassembled WGS sequence"/>
</dbReference>
<dbReference type="InterPro" id="IPR008707">
    <property type="entry name" value="B-propeller_PilY1"/>
</dbReference>
<evidence type="ECO:0000313" key="5">
    <source>
        <dbReference type="EMBL" id="PWV61034.1"/>
    </source>
</evidence>
<proteinExistence type="predicted"/>
<keyword evidence="1" id="KW-0479">Metal-binding</keyword>
<sequence length="1040" mass="109596">MTKRISALLLAMAISLLLLQRAALAEDIDLFVQPNAASSDAPNVLIILDNTANWNTAFTNEIAALVSTFNGLPVNDDGSARFRVGLMLFTETGSGNNNVDGGYVRAAIRPLNASNQPKYAALINSLHVLNDKSNGGKLGKTMTEAYRYFMGGEPYAGNQKVKTDYTGNTSGTAASNAIYALAGNALTSKNATQYLSPVVAGSCAKNFIIYISNGAVQDNTSDTRTATDQLSAAATSAGISGATTTIAISPSGSQDNIGDEWARFMHRSNLEVVTYTLDVNRVTTGQGPGWTALLRSMANVSSGKYFDVSTSSGSAAIGNALNTIFSEIQAVNSVFASVSLPVSVNTEGTYLNQVYVGMFRPDSDALPRWAGNLKQYKLGLVGSTLRTQDADGNSAINSATGFITECARSFWTPSTVDTYWAFKPQGGCLSVAGSDASNYPDGNIVEKGGEAYRLRASTTRTLRTCAAAFASCTALTTFDSTHVSTSDLGAASSSERDTLISWARGLDVDDENLNGVTSTEQRPSIHGDVIHSRPVAVNYGSDASPQIVVFYGANDGILRAVNGNRTTSIAGAAAGNELWAFIAPEFYPSIKRLHDNSTQISYAGNPTTSPTPLPKPYGFDGPVTAYHDASSTWIFATMRRGARVMYAFDVSTITTTPSSPTLKWKLGCPDATDDSGCSTGFSGLGQTWAAPKVIKAAGHEATTTPTPLPMLIFGGGYDSCEDADPNTCTSATKGNHVYVVDADSGTLLKQFDTERAVVADVFVISDSDGLASWAYVVDLGGNVYRLSGVNANTPFAATAPADWTITRIAALGCDTADACSANRKFMFAPDMLEDSGGYVLLLGSGDREKPLASFTSAYSVNNYFFMLRDYPSNSGWLATETDHCGAALLCLDSLQHIDDADSPSSDKGWYLSLNAHEQVVTSAITLYGTTTFSTHTPTVATPGVCTSNLGTARVYNINYATAAAAFGNSSSEDGSASRSQEIVGGGLPPSPVAGLVTLDDGQTVPFVIGMDADSPLESYLPQSTASSLQLKGMVYWYIQQ</sequence>
<evidence type="ECO:0000313" key="6">
    <source>
        <dbReference type="Proteomes" id="UP000246569"/>
    </source>
</evidence>
<protein>
    <submittedName>
        <fullName evidence="5">Type IV pilus assembly protein PilY1</fullName>
    </submittedName>
</protein>
<accession>A0A317MTS0</accession>